<reference evidence="2" key="1">
    <citation type="journal article" date="2013" name="Proc. Natl. Acad. Sci. U.S.A.">
        <title>Improving the coverage of the cyanobacterial phylum using diversity-driven genome sequencing.</title>
        <authorList>
            <person name="Shih P.M."/>
            <person name="Wu D."/>
            <person name="Latifi A."/>
            <person name="Axen S.D."/>
            <person name="Fewer D.P."/>
            <person name="Talla E."/>
            <person name="Calteau A."/>
            <person name="Cai F."/>
            <person name="Tandeau de Marsac N."/>
            <person name="Rippka R."/>
            <person name="Herdman M."/>
            <person name="Sivonen K."/>
            <person name="Coursin T."/>
            <person name="Laurent T."/>
            <person name="Goodwin L."/>
            <person name="Nolan M."/>
            <person name="Davenport K.W."/>
            <person name="Han C.S."/>
            <person name="Rubin E.M."/>
            <person name="Eisen J.A."/>
            <person name="Woyke T."/>
            <person name="Gugger M."/>
            <person name="Kerfeld C.A."/>
        </authorList>
    </citation>
    <scope>NUCLEOTIDE SEQUENCE [LARGE SCALE GENOMIC DNA]</scope>
    <source>
        <strain evidence="2">PCC 10605</strain>
        <plasmid evidence="2">Plasmid pCYAN10605.01</plasmid>
    </source>
</reference>
<proteinExistence type="predicted"/>
<accession>K9ZB24</accession>
<dbReference type="HOGENOM" id="CLU_2616076_0_0_3"/>
<keyword evidence="2" id="KW-1185">Reference proteome</keyword>
<dbReference type="EMBL" id="CP003948">
    <property type="protein sequence ID" value="AFZ55578.1"/>
    <property type="molecule type" value="Genomic_DNA"/>
</dbReference>
<geneLocation type="plasmid" evidence="1 2">
    <name>pCYAN10605.01</name>
</geneLocation>
<evidence type="ECO:0000313" key="1">
    <source>
        <dbReference type="EMBL" id="AFZ55578.1"/>
    </source>
</evidence>
<dbReference type="AlphaFoldDB" id="K9ZB24"/>
<gene>
    <name evidence="1" type="ordered locus">Cyan10605_3545</name>
</gene>
<protein>
    <submittedName>
        <fullName evidence="1">Uncharacterized protein</fullName>
    </submittedName>
</protein>
<evidence type="ECO:0000313" key="2">
    <source>
        <dbReference type="Proteomes" id="UP000010480"/>
    </source>
</evidence>
<organism evidence="1 2">
    <name type="scientific">Cyanobacterium aponinum (strain PCC 10605)</name>
    <dbReference type="NCBI Taxonomy" id="755178"/>
    <lineage>
        <taxon>Bacteria</taxon>
        <taxon>Bacillati</taxon>
        <taxon>Cyanobacteriota</taxon>
        <taxon>Cyanophyceae</taxon>
        <taxon>Oscillatoriophycideae</taxon>
        <taxon>Chroococcales</taxon>
        <taxon>Geminocystaceae</taxon>
        <taxon>Cyanobacterium</taxon>
    </lineage>
</organism>
<dbReference type="Proteomes" id="UP000010480">
    <property type="component" value="Plasmid pCYAN10605.01"/>
</dbReference>
<dbReference type="RefSeq" id="WP_015221293.1">
    <property type="nucleotide sequence ID" value="NC_019777.1"/>
</dbReference>
<name>K9ZB24_CYAAP</name>
<keyword evidence="1" id="KW-0614">Plasmid</keyword>
<dbReference type="KEGG" id="can:Cyan10605_3545"/>
<sequence>MINLNIYKSHNNTWYLDARGCNNVDWILLHPDLKPYVTLDEDGGFITLEGMETLGKIALCDKFNHHIYIPRRLAEIII</sequence>